<reference evidence="2" key="1">
    <citation type="submission" date="2015-02" db="EMBL/GenBank/DDBJ databases">
        <title>Draft Genome of Frankia sp. CpI1-S.</title>
        <authorList>
            <person name="Oshone R.T."/>
            <person name="Ngom M."/>
            <person name="Ghodhbane-Gtari F."/>
            <person name="Gtari M."/>
            <person name="Morris K."/>
            <person name="Thomas K."/>
            <person name="Sen A."/>
            <person name="Tisa L.S."/>
        </authorList>
    </citation>
    <scope>NUCLEOTIDE SEQUENCE [LARGE SCALE GENOMIC DNA]</scope>
    <source>
        <strain evidence="2">CpI1-S</strain>
    </source>
</reference>
<comment type="caution">
    <text evidence="1">The sequence shown here is derived from an EMBL/GenBank/DDBJ whole genome shotgun (WGS) entry which is preliminary data.</text>
</comment>
<gene>
    <name evidence="1" type="ORF">FF36_03956</name>
</gene>
<evidence type="ECO:0008006" key="3">
    <source>
        <dbReference type="Google" id="ProtNLM"/>
    </source>
</evidence>
<dbReference type="OrthoDB" id="4712899at2"/>
<dbReference type="AlphaFoldDB" id="A0A0D8BEE4"/>
<dbReference type="InterPro" id="IPR032710">
    <property type="entry name" value="NTF2-like_dom_sf"/>
</dbReference>
<dbReference type="RefSeq" id="WP_044886520.1">
    <property type="nucleotide sequence ID" value="NZ_JYFN01000032.1"/>
</dbReference>
<reference evidence="1 2" key="2">
    <citation type="journal article" date="2016" name="Genome Announc.">
        <title>Permanent Draft Genome Sequences for Two Variants of Frankia sp. Strain CpI1, the First Frankia Strain Isolated from Root Nodules of Comptonia peregrina.</title>
        <authorList>
            <person name="Oshone R."/>
            <person name="Hurst S.G.IV."/>
            <person name="Abebe-Akele F."/>
            <person name="Simpson S."/>
            <person name="Morris K."/>
            <person name="Thomas W.K."/>
            <person name="Tisa L.S."/>
        </authorList>
    </citation>
    <scope>NUCLEOTIDE SEQUENCE [LARGE SCALE GENOMIC DNA]</scope>
    <source>
        <strain evidence="2">CpI1-S</strain>
    </source>
</reference>
<dbReference type="SUPFAM" id="SSF54427">
    <property type="entry name" value="NTF2-like"/>
    <property type="match status" value="1"/>
</dbReference>
<protein>
    <recommendedName>
        <fullName evidence="3">SnoaL-like domain</fullName>
    </recommendedName>
</protein>
<keyword evidence="2" id="KW-1185">Reference proteome</keyword>
<dbReference type="Gene3D" id="3.10.450.50">
    <property type="match status" value="1"/>
</dbReference>
<dbReference type="InterPro" id="IPR011721">
    <property type="entry name" value="CHP02096"/>
</dbReference>
<evidence type="ECO:0000313" key="2">
    <source>
        <dbReference type="Proteomes" id="UP000032545"/>
    </source>
</evidence>
<dbReference type="Proteomes" id="UP000032545">
    <property type="component" value="Unassembled WGS sequence"/>
</dbReference>
<dbReference type="NCBIfam" id="TIGR02096">
    <property type="entry name" value="ketosteroid isomerase-related protein"/>
    <property type="match status" value="1"/>
</dbReference>
<proteinExistence type="predicted"/>
<dbReference type="PATRIC" id="fig|1502723.3.peg.3646"/>
<sequence length="166" mass="18318">MSKATDHAQRWAQVLTTDTDAAVALYADEVLYDDRRSVDHVYDTATDKAELRERLAPYANGDAGNGVGIHRFEVLEAIETTGGNGAPAVTILWRWTGEHLAGFRGVPTGGRTLSTRGQTWHQFDADGRIDRELTNWNDTPVLQELGLPVLTPHYWDADFDPASLLG</sequence>
<organism evidence="1 2">
    <name type="scientific">Frankia torreyi</name>
    <dbReference type="NCBI Taxonomy" id="1856"/>
    <lineage>
        <taxon>Bacteria</taxon>
        <taxon>Bacillati</taxon>
        <taxon>Actinomycetota</taxon>
        <taxon>Actinomycetes</taxon>
        <taxon>Frankiales</taxon>
        <taxon>Frankiaceae</taxon>
        <taxon>Frankia</taxon>
    </lineage>
</organism>
<evidence type="ECO:0000313" key="1">
    <source>
        <dbReference type="EMBL" id="KJE21752.1"/>
    </source>
</evidence>
<dbReference type="EMBL" id="JYFN01000032">
    <property type="protein sequence ID" value="KJE21752.1"/>
    <property type="molecule type" value="Genomic_DNA"/>
</dbReference>
<accession>A0A0D8BEE4</accession>
<name>A0A0D8BEE4_9ACTN</name>